<gene>
    <name evidence="2" type="ORF">SCD92_05990</name>
</gene>
<accession>A0ABU4RZ82</accession>
<dbReference type="EMBL" id="JAXAFO010000007">
    <property type="protein sequence ID" value="MDX6848903.1"/>
    <property type="molecule type" value="Genomic_DNA"/>
</dbReference>
<keyword evidence="3" id="KW-1185">Reference proteome</keyword>
<reference evidence="2 3" key="1">
    <citation type="submission" date="2023-11" db="EMBL/GenBank/DDBJ databases">
        <title>Gilvimarinus fulvus sp. nov., isolated from the surface of Kelp.</title>
        <authorList>
            <person name="Sun Y.Y."/>
            <person name="Gong Y."/>
            <person name="Du Z.J."/>
        </authorList>
    </citation>
    <scope>NUCLEOTIDE SEQUENCE [LARGE SCALE GENOMIC DNA]</scope>
    <source>
        <strain evidence="2 3">SDUM040013</strain>
    </source>
</reference>
<evidence type="ECO:0000313" key="2">
    <source>
        <dbReference type="EMBL" id="MDX6848903.1"/>
    </source>
</evidence>
<dbReference type="Proteomes" id="UP001273505">
    <property type="component" value="Unassembled WGS sequence"/>
</dbReference>
<keyword evidence="1" id="KW-0732">Signal</keyword>
<feature type="chain" id="PRO_5046120088" description="DUF4136 domain-containing protein" evidence="1">
    <location>
        <begin position="20"/>
        <end position="185"/>
    </location>
</feature>
<evidence type="ECO:0000313" key="3">
    <source>
        <dbReference type="Proteomes" id="UP001273505"/>
    </source>
</evidence>
<proteinExistence type="predicted"/>
<name>A0ABU4RZ82_9GAMM</name>
<evidence type="ECO:0008006" key="4">
    <source>
        <dbReference type="Google" id="ProtNLM"/>
    </source>
</evidence>
<dbReference type="RefSeq" id="WP_302723829.1">
    <property type="nucleotide sequence ID" value="NZ_JAULRU010000705.1"/>
</dbReference>
<dbReference type="PROSITE" id="PS51257">
    <property type="entry name" value="PROKAR_LIPOPROTEIN"/>
    <property type="match status" value="1"/>
</dbReference>
<protein>
    <recommendedName>
        <fullName evidence="4">DUF4136 domain-containing protein</fullName>
    </recommendedName>
</protein>
<feature type="signal peptide" evidence="1">
    <location>
        <begin position="1"/>
        <end position="19"/>
    </location>
</feature>
<evidence type="ECO:0000256" key="1">
    <source>
        <dbReference type="SAM" id="SignalP"/>
    </source>
</evidence>
<organism evidence="2 3">
    <name type="scientific">Gilvimarinus gilvus</name>
    <dbReference type="NCBI Taxonomy" id="3058038"/>
    <lineage>
        <taxon>Bacteria</taxon>
        <taxon>Pseudomonadati</taxon>
        <taxon>Pseudomonadota</taxon>
        <taxon>Gammaproteobacteria</taxon>
        <taxon>Cellvibrionales</taxon>
        <taxon>Cellvibrionaceae</taxon>
        <taxon>Gilvimarinus</taxon>
    </lineage>
</organism>
<sequence>MALVLRINFIALLVWLTSACTTQTEPRQHPNYTSSFISVAEPGFKLQVGDRLAWRAPIEVIAEQGNTLKPQTLSHLKRRLESDIAAQGLIMTANQSADYLLDAVIIVDELMSKEQLVERFDIAPALYNSGEYDAGTMVLRFIHPYSQRTLWRGAMEVFTDPSMSTKERLQKIDHAVDSFSRGFAP</sequence>
<comment type="caution">
    <text evidence="2">The sequence shown here is derived from an EMBL/GenBank/DDBJ whole genome shotgun (WGS) entry which is preliminary data.</text>
</comment>